<dbReference type="Gene3D" id="1.20.1250.20">
    <property type="entry name" value="MFS general substrate transporter like domains"/>
    <property type="match status" value="1"/>
</dbReference>
<keyword evidence="5 8" id="KW-0812">Transmembrane</keyword>
<dbReference type="GO" id="GO:0022857">
    <property type="term" value="F:transmembrane transporter activity"/>
    <property type="evidence" value="ECO:0007669"/>
    <property type="project" value="InterPro"/>
</dbReference>
<evidence type="ECO:0000256" key="1">
    <source>
        <dbReference type="ARBA" id="ARBA00004651"/>
    </source>
</evidence>
<dbReference type="GO" id="GO:0005886">
    <property type="term" value="C:plasma membrane"/>
    <property type="evidence" value="ECO:0007669"/>
    <property type="project" value="UniProtKB-SubCell"/>
</dbReference>
<feature type="transmembrane region" description="Helical" evidence="8">
    <location>
        <begin position="172"/>
        <end position="192"/>
    </location>
</feature>
<evidence type="ECO:0000256" key="6">
    <source>
        <dbReference type="ARBA" id="ARBA00022989"/>
    </source>
</evidence>
<protein>
    <submittedName>
        <fullName evidence="10">EmrB/QacA family drug resistance transporter</fullName>
    </submittedName>
</protein>
<evidence type="ECO:0000256" key="7">
    <source>
        <dbReference type="ARBA" id="ARBA00023136"/>
    </source>
</evidence>
<evidence type="ECO:0000256" key="8">
    <source>
        <dbReference type="SAM" id="Phobius"/>
    </source>
</evidence>
<dbReference type="InterPro" id="IPR011701">
    <property type="entry name" value="MFS"/>
</dbReference>
<dbReference type="PANTHER" id="PTHR42718">
    <property type="entry name" value="MAJOR FACILITATOR SUPERFAMILY MULTIDRUG TRANSPORTER MFSC"/>
    <property type="match status" value="1"/>
</dbReference>
<feature type="transmembrane region" description="Helical" evidence="8">
    <location>
        <begin position="372"/>
        <end position="393"/>
    </location>
</feature>
<gene>
    <name evidence="10" type="ORF">DI626_00470</name>
</gene>
<dbReference type="InterPro" id="IPR020846">
    <property type="entry name" value="MFS_dom"/>
</dbReference>
<feature type="transmembrane region" description="Helical" evidence="8">
    <location>
        <begin position="405"/>
        <end position="427"/>
    </location>
</feature>
<keyword evidence="3" id="KW-0813">Transport</keyword>
<feature type="transmembrane region" description="Helical" evidence="8">
    <location>
        <begin position="279"/>
        <end position="300"/>
    </location>
</feature>
<feature type="transmembrane region" description="Helical" evidence="8">
    <location>
        <begin position="306"/>
        <end position="328"/>
    </location>
</feature>
<evidence type="ECO:0000256" key="3">
    <source>
        <dbReference type="ARBA" id="ARBA00022448"/>
    </source>
</evidence>
<name>A0A2W5C4A3_9BACT</name>
<dbReference type="Proteomes" id="UP000249557">
    <property type="component" value="Unassembled WGS sequence"/>
</dbReference>
<dbReference type="EMBL" id="QFNK01000003">
    <property type="protein sequence ID" value="PZO88968.1"/>
    <property type="molecule type" value="Genomic_DNA"/>
</dbReference>
<keyword evidence="6 8" id="KW-1133">Transmembrane helix</keyword>
<evidence type="ECO:0000259" key="9">
    <source>
        <dbReference type="PROSITE" id="PS50850"/>
    </source>
</evidence>
<feature type="domain" description="Major facilitator superfamily (MFS) profile" evidence="9">
    <location>
        <begin position="18"/>
        <end position="516"/>
    </location>
</feature>
<dbReference type="Gene3D" id="1.20.1720.10">
    <property type="entry name" value="Multidrug resistance protein D"/>
    <property type="match status" value="1"/>
</dbReference>
<dbReference type="PROSITE" id="PS50850">
    <property type="entry name" value="MFS"/>
    <property type="match status" value="1"/>
</dbReference>
<evidence type="ECO:0000256" key="2">
    <source>
        <dbReference type="ARBA" id="ARBA00008537"/>
    </source>
</evidence>
<reference evidence="10 11" key="1">
    <citation type="submission" date="2017-08" db="EMBL/GenBank/DDBJ databases">
        <title>Infants hospitalized years apart are colonized by the same room-sourced microbial strains.</title>
        <authorList>
            <person name="Brooks B."/>
            <person name="Olm M.R."/>
            <person name="Firek B.A."/>
            <person name="Baker R."/>
            <person name="Thomas B.C."/>
            <person name="Morowitz M.J."/>
            <person name="Banfield J.F."/>
        </authorList>
    </citation>
    <scope>NUCLEOTIDE SEQUENCE [LARGE SCALE GENOMIC DNA]</scope>
    <source>
        <strain evidence="10">S2_018_000_R2_104</strain>
    </source>
</reference>
<dbReference type="InterPro" id="IPR004638">
    <property type="entry name" value="EmrB-like"/>
</dbReference>
<proteinExistence type="inferred from homology"/>
<organism evidence="10 11">
    <name type="scientific">Micavibrio aeruginosavorus</name>
    <dbReference type="NCBI Taxonomy" id="349221"/>
    <lineage>
        <taxon>Bacteria</taxon>
        <taxon>Pseudomonadati</taxon>
        <taxon>Bdellovibrionota</taxon>
        <taxon>Bdellovibrionia</taxon>
        <taxon>Bdellovibrionales</taxon>
        <taxon>Pseudobdellovibrionaceae</taxon>
        <taxon>Micavibrio</taxon>
    </lineage>
</organism>
<feature type="transmembrane region" description="Helical" evidence="8">
    <location>
        <begin position="340"/>
        <end position="360"/>
    </location>
</feature>
<evidence type="ECO:0000256" key="5">
    <source>
        <dbReference type="ARBA" id="ARBA00022692"/>
    </source>
</evidence>
<dbReference type="InterPro" id="IPR036259">
    <property type="entry name" value="MFS_trans_sf"/>
</dbReference>
<feature type="transmembrane region" description="Helical" evidence="8">
    <location>
        <begin position="237"/>
        <end position="258"/>
    </location>
</feature>
<feature type="transmembrane region" description="Helical" evidence="8">
    <location>
        <begin position="16"/>
        <end position="35"/>
    </location>
</feature>
<dbReference type="SUPFAM" id="SSF103473">
    <property type="entry name" value="MFS general substrate transporter"/>
    <property type="match status" value="1"/>
</dbReference>
<feature type="transmembrane region" description="Helical" evidence="8">
    <location>
        <begin position="84"/>
        <end position="105"/>
    </location>
</feature>
<comment type="caution">
    <text evidence="10">The sequence shown here is derived from an EMBL/GenBank/DDBJ whole genome shotgun (WGS) entry which is preliminary data.</text>
</comment>
<dbReference type="NCBIfam" id="TIGR00711">
    <property type="entry name" value="efflux_EmrB"/>
    <property type="match status" value="1"/>
</dbReference>
<feature type="transmembrane region" description="Helical" evidence="8">
    <location>
        <begin position="141"/>
        <end position="160"/>
    </location>
</feature>
<dbReference type="CDD" id="cd17503">
    <property type="entry name" value="MFS_LmrB_MDR_like"/>
    <property type="match status" value="1"/>
</dbReference>
<comment type="similarity">
    <text evidence="2">Belongs to the major facilitator superfamily. EmrB family.</text>
</comment>
<evidence type="ECO:0000313" key="10">
    <source>
        <dbReference type="EMBL" id="PZO88968.1"/>
    </source>
</evidence>
<dbReference type="AlphaFoldDB" id="A0A2W5C4A3"/>
<accession>A0A2W5C4A3</accession>
<dbReference type="Pfam" id="PF07690">
    <property type="entry name" value="MFS_1"/>
    <property type="match status" value="1"/>
</dbReference>
<dbReference type="PANTHER" id="PTHR42718:SF9">
    <property type="entry name" value="MAJOR FACILITATOR SUPERFAMILY MULTIDRUG TRANSPORTER MFSC"/>
    <property type="match status" value="1"/>
</dbReference>
<comment type="subcellular location">
    <subcellularLocation>
        <location evidence="1">Cell membrane</location>
        <topology evidence="1">Multi-pass membrane protein</topology>
    </subcellularLocation>
</comment>
<feature type="transmembrane region" description="Helical" evidence="8">
    <location>
        <begin position="56"/>
        <end position="78"/>
    </location>
</feature>
<keyword evidence="7 8" id="KW-0472">Membrane</keyword>
<sequence length="528" mass="56519">MNASTFINGEKHYNPWLVAIVVSLATFMEVLDTTITNVSLSHIAGSLAASQDESTWVLTSYLVANGIILPLSGWLSGVLGRKRFFLICIGGFTFASFMCGISDSLPMLIFFRLLQGLAGGGLQPTQQAIIMDSFPPERRGAVFGITGITLIVAPILGPTLGGWITDNFSWRWIFYINIPVGVLAALLVSAMVRDPEHAAAKGIGRIDYIGLGLVAIGLGALQIVLDKGQQEDWFASSFIVMAAIITALSLGFAILWLLSRKDPIVDLTLFKEPSFGLGAILIFITGFVLYSSSALLPILVQSQFGYDATMAGLILSPGAIAVLFLMPVSGQLVSRIPARYLVFVGLTLCGTGCFLTATHINPDMEYKTFVMLRAIQMLGLPFLFIPISTMAFMKVPKEKSTKASSLFSLMRNLGGSVGIALVTTIIARQSQTHQSHLTHRLVPGDPVYDSAIHELTANGVAHGLTQSAAASQATATLYRELLSQSAILSYADSFMFLAFLIAFAILVAMFLPMNKPAGKADPAAAAAH</sequence>
<feature type="transmembrane region" description="Helical" evidence="8">
    <location>
        <begin position="487"/>
        <end position="511"/>
    </location>
</feature>
<evidence type="ECO:0000313" key="11">
    <source>
        <dbReference type="Proteomes" id="UP000249557"/>
    </source>
</evidence>
<evidence type="ECO:0000256" key="4">
    <source>
        <dbReference type="ARBA" id="ARBA00022475"/>
    </source>
</evidence>
<keyword evidence="4" id="KW-1003">Cell membrane</keyword>
<dbReference type="PRINTS" id="PR01036">
    <property type="entry name" value="TCRTETB"/>
</dbReference>
<feature type="transmembrane region" description="Helical" evidence="8">
    <location>
        <begin position="204"/>
        <end position="225"/>
    </location>
</feature>